<dbReference type="Pfam" id="PF02801">
    <property type="entry name" value="Ketoacyl-synt_C"/>
    <property type="match status" value="1"/>
</dbReference>
<evidence type="ECO:0000256" key="58">
    <source>
        <dbReference type="SAM" id="MobiDB-lite"/>
    </source>
</evidence>
<dbReference type="InterPro" id="IPR014043">
    <property type="entry name" value="Acyl_transferase_dom"/>
</dbReference>
<evidence type="ECO:0000256" key="57">
    <source>
        <dbReference type="PROSITE-ProRule" id="PRU01363"/>
    </source>
</evidence>
<keyword evidence="8" id="KW-0596">Phosphopantetheine</keyword>
<evidence type="ECO:0000256" key="15">
    <source>
        <dbReference type="ARBA" id="ARBA00023268"/>
    </source>
</evidence>
<comment type="catalytic activity">
    <reaction evidence="33">
        <text>dodecanoyl-[ACP] + malonyl-[ACP] + H(+) = 3-oxotetradecanoyl-[ACP] + holo-[ACP] + CO2</text>
        <dbReference type="Rhea" id="RHEA:41884"/>
        <dbReference type="Rhea" id="RHEA-COMP:9623"/>
        <dbReference type="Rhea" id="RHEA-COMP:9644"/>
        <dbReference type="Rhea" id="RHEA-COMP:9645"/>
        <dbReference type="Rhea" id="RHEA-COMP:9685"/>
        <dbReference type="ChEBI" id="CHEBI:15378"/>
        <dbReference type="ChEBI" id="CHEBI:16526"/>
        <dbReference type="ChEBI" id="CHEBI:64479"/>
        <dbReference type="ChEBI" id="CHEBI:65264"/>
        <dbReference type="ChEBI" id="CHEBI:78449"/>
        <dbReference type="ChEBI" id="CHEBI:78473"/>
    </reaction>
    <physiologicalReaction direction="left-to-right" evidence="33">
        <dbReference type="Rhea" id="RHEA:41885"/>
    </physiologicalReaction>
</comment>
<evidence type="ECO:0000256" key="11">
    <source>
        <dbReference type="ARBA" id="ARBA00022799"/>
    </source>
</evidence>
<evidence type="ECO:0000256" key="27">
    <source>
        <dbReference type="ARBA" id="ARBA00047300"/>
    </source>
</evidence>
<evidence type="ECO:0000256" key="51">
    <source>
        <dbReference type="ARBA" id="ARBA00049263"/>
    </source>
</evidence>
<proteinExistence type="predicted"/>
<comment type="catalytic activity">
    <reaction evidence="38">
        <text>hexadecanoyl-[ACP] + malonyl-[ACP] + H(+) = 3-oxooctadecanoyl-[ACP] + holo-[ACP] + CO2</text>
        <dbReference type="Rhea" id="RHEA:41916"/>
        <dbReference type="Rhea" id="RHEA-COMP:9623"/>
        <dbReference type="Rhea" id="RHEA-COMP:9652"/>
        <dbReference type="Rhea" id="RHEA-COMP:9653"/>
        <dbReference type="Rhea" id="RHEA-COMP:9685"/>
        <dbReference type="ChEBI" id="CHEBI:15378"/>
        <dbReference type="ChEBI" id="CHEBI:16526"/>
        <dbReference type="ChEBI" id="CHEBI:64479"/>
        <dbReference type="ChEBI" id="CHEBI:78449"/>
        <dbReference type="ChEBI" id="CHEBI:78483"/>
        <dbReference type="ChEBI" id="CHEBI:78487"/>
    </reaction>
    <physiologicalReaction direction="left-to-right" evidence="38">
        <dbReference type="Rhea" id="RHEA:41917"/>
    </physiologicalReaction>
</comment>
<feature type="region of interest" description="C-terminal hotdog fold" evidence="57">
    <location>
        <begin position="1003"/>
        <end position="1125"/>
    </location>
</feature>
<evidence type="ECO:0000256" key="24">
    <source>
        <dbReference type="ARBA" id="ARBA00023402"/>
    </source>
</evidence>
<dbReference type="CDD" id="cd05195">
    <property type="entry name" value="enoyl_red"/>
    <property type="match status" value="1"/>
</dbReference>
<comment type="catalytic activity">
    <reaction evidence="31">
        <text>tetradecanoyl-[ACP] + malonyl-[ACP] + H(+) = 3-oxohexadecanoyl-[ACP] + holo-[ACP] + CO2</text>
        <dbReference type="Rhea" id="RHEA:41900"/>
        <dbReference type="Rhea" id="RHEA-COMP:9623"/>
        <dbReference type="Rhea" id="RHEA-COMP:9648"/>
        <dbReference type="Rhea" id="RHEA-COMP:9649"/>
        <dbReference type="Rhea" id="RHEA-COMP:9685"/>
        <dbReference type="ChEBI" id="CHEBI:15378"/>
        <dbReference type="ChEBI" id="CHEBI:16526"/>
        <dbReference type="ChEBI" id="CHEBI:64479"/>
        <dbReference type="ChEBI" id="CHEBI:78449"/>
        <dbReference type="ChEBI" id="CHEBI:78477"/>
        <dbReference type="ChEBI" id="CHEBI:78478"/>
    </reaction>
    <physiologicalReaction direction="left-to-right" evidence="31">
        <dbReference type="Rhea" id="RHEA:41901"/>
    </physiologicalReaction>
</comment>
<comment type="catalytic activity">
    <reaction evidence="24">
        <text>(3R)-hydroxybutanoyl-[ACP] = (2E)-butenoyl-[ACP] + H2O</text>
        <dbReference type="Rhea" id="RHEA:41808"/>
        <dbReference type="Rhea" id="RHEA-COMP:9626"/>
        <dbReference type="Rhea" id="RHEA-COMP:9627"/>
        <dbReference type="ChEBI" id="CHEBI:15377"/>
        <dbReference type="ChEBI" id="CHEBI:78451"/>
        <dbReference type="ChEBI" id="CHEBI:78453"/>
    </reaction>
    <physiologicalReaction direction="left-to-right" evidence="24">
        <dbReference type="Rhea" id="RHEA:41809"/>
    </physiologicalReaction>
</comment>
<comment type="catalytic activity">
    <reaction evidence="46">
        <text>hexadecanoyl-[ACP] + H2O = hexadecanoate + holo-[ACP] + H(+)</text>
        <dbReference type="Rhea" id="RHEA:41932"/>
        <dbReference type="Rhea" id="RHEA-COMP:9652"/>
        <dbReference type="Rhea" id="RHEA-COMP:9685"/>
        <dbReference type="ChEBI" id="CHEBI:7896"/>
        <dbReference type="ChEBI" id="CHEBI:15377"/>
        <dbReference type="ChEBI" id="CHEBI:15378"/>
        <dbReference type="ChEBI" id="CHEBI:64479"/>
        <dbReference type="ChEBI" id="CHEBI:78483"/>
        <dbReference type="EC" id="3.1.2.14"/>
    </reaction>
    <physiologicalReaction direction="left-to-right" evidence="46">
        <dbReference type="Rhea" id="RHEA:41933"/>
    </physiologicalReaction>
</comment>
<feature type="domain" description="Ketosynthase family 3 (KS3)" evidence="60">
    <location>
        <begin position="24"/>
        <end position="429"/>
    </location>
</feature>
<dbReference type="PROSITE" id="PS52004">
    <property type="entry name" value="KS3_2"/>
    <property type="match status" value="1"/>
</dbReference>
<dbReference type="InterPro" id="IPR050091">
    <property type="entry name" value="PKS_NRPS_Biosynth_Enz"/>
</dbReference>
<dbReference type="Proteomes" id="UP001372834">
    <property type="component" value="Unassembled WGS sequence"/>
</dbReference>
<keyword evidence="15" id="KW-0511">Multifunctional enzyme</keyword>
<comment type="catalytic activity">
    <reaction evidence="44">
        <text>a 2,3-saturated acyl-[ACP] + NADP(+) = a (2E)-enoyl-[ACP] + NADPH + H(+)</text>
        <dbReference type="Rhea" id="RHEA:22564"/>
        <dbReference type="Rhea" id="RHEA-COMP:9925"/>
        <dbReference type="Rhea" id="RHEA-COMP:9926"/>
        <dbReference type="ChEBI" id="CHEBI:15378"/>
        <dbReference type="ChEBI" id="CHEBI:57783"/>
        <dbReference type="ChEBI" id="CHEBI:58349"/>
        <dbReference type="ChEBI" id="CHEBI:78784"/>
        <dbReference type="ChEBI" id="CHEBI:78785"/>
        <dbReference type="EC" id="1.3.1.39"/>
    </reaction>
    <physiologicalReaction direction="right-to-left" evidence="44">
        <dbReference type="Rhea" id="RHEA:22566"/>
    </physiologicalReaction>
</comment>
<dbReference type="FunFam" id="1.10.1200.10:FF:000013">
    <property type="entry name" value="Fatty acid synthase"/>
    <property type="match status" value="1"/>
</dbReference>
<dbReference type="SMART" id="SM00825">
    <property type="entry name" value="PKS_KS"/>
    <property type="match status" value="1"/>
</dbReference>
<dbReference type="Pfam" id="PF00107">
    <property type="entry name" value="ADH_zinc_N"/>
    <property type="match status" value="1"/>
</dbReference>
<dbReference type="Pfam" id="PF21089">
    <property type="entry name" value="PKS_DH_N"/>
    <property type="match status" value="1"/>
</dbReference>
<dbReference type="InterPro" id="IPR029058">
    <property type="entry name" value="AB_hydrolase_fold"/>
</dbReference>
<comment type="catalytic activity">
    <reaction evidence="55">
        <text>(2E)-decenoyl-[ACP] + NADPH + H(+) = decanoyl-[ACP] + NADP(+)</text>
        <dbReference type="Rhea" id="RHEA:41864"/>
        <dbReference type="Rhea" id="RHEA-COMP:9639"/>
        <dbReference type="Rhea" id="RHEA-COMP:9640"/>
        <dbReference type="ChEBI" id="CHEBI:15378"/>
        <dbReference type="ChEBI" id="CHEBI:57783"/>
        <dbReference type="ChEBI" id="CHEBI:58349"/>
        <dbReference type="ChEBI" id="CHEBI:78467"/>
        <dbReference type="ChEBI" id="CHEBI:78468"/>
    </reaction>
    <physiologicalReaction direction="left-to-right" evidence="55">
        <dbReference type="Rhea" id="RHEA:41865"/>
    </physiologicalReaction>
</comment>
<dbReference type="SUPFAM" id="SSF51735">
    <property type="entry name" value="NAD(P)-binding Rossmann-fold domains"/>
    <property type="match status" value="2"/>
</dbReference>
<comment type="pathway">
    <text evidence="1">Lipid metabolism.</text>
</comment>
<dbReference type="Pfam" id="PF00550">
    <property type="entry name" value="PP-binding"/>
    <property type="match status" value="1"/>
</dbReference>
<dbReference type="InterPro" id="IPR049391">
    <property type="entry name" value="FAS_pseudo-KR"/>
</dbReference>
<dbReference type="CDD" id="cd00833">
    <property type="entry name" value="PKS"/>
    <property type="match status" value="1"/>
</dbReference>
<evidence type="ECO:0000313" key="63">
    <source>
        <dbReference type="Proteomes" id="UP001372834"/>
    </source>
</evidence>
<comment type="catalytic activity">
    <reaction evidence="21">
        <text>(3R)-hydroxytetradecanoyl-[ACP] = (2E)-tetradecenoyl-[ACP] + H2O</text>
        <dbReference type="Rhea" id="RHEA:41892"/>
        <dbReference type="Rhea" id="RHEA-COMP:9646"/>
        <dbReference type="Rhea" id="RHEA-COMP:9647"/>
        <dbReference type="ChEBI" id="CHEBI:15377"/>
        <dbReference type="ChEBI" id="CHEBI:78474"/>
        <dbReference type="ChEBI" id="CHEBI:78475"/>
    </reaction>
    <physiologicalReaction direction="left-to-right" evidence="21">
        <dbReference type="Rhea" id="RHEA:41893"/>
    </physiologicalReaction>
</comment>
<comment type="catalytic activity">
    <reaction evidence="41">
        <text>(2E)-octenoyl-[ACP] + NADPH + H(+) = octanoyl-[ACP] + NADP(+)</text>
        <dbReference type="Rhea" id="RHEA:41848"/>
        <dbReference type="Rhea" id="RHEA-COMP:9635"/>
        <dbReference type="Rhea" id="RHEA-COMP:9636"/>
        <dbReference type="ChEBI" id="CHEBI:15378"/>
        <dbReference type="ChEBI" id="CHEBI:57783"/>
        <dbReference type="ChEBI" id="CHEBI:58349"/>
        <dbReference type="ChEBI" id="CHEBI:78462"/>
        <dbReference type="ChEBI" id="CHEBI:78463"/>
    </reaction>
    <physiologicalReaction direction="left-to-right" evidence="41">
        <dbReference type="Rhea" id="RHEA:41849"/>
    </physiologicalReaction>
</comment>
<organism evidence="62 63">
    <name type="scientific">Polyplax serrata</name>
    <name type="common">Common mouse louse</name>
    <dbReference type="NCBI Taxonomy" id="468196"/>
    <lineage>
        <taxon>Eukaryota</taxon>
        <taxon>Metazoa</taxon>
        <taxon>Ecdysozoa</taxon>
        <taxon>Arthropoda</taxon>
        <taxon>Hexapoda</taxon>
        <taxon>Insecta</taxon>
        <taxon>Pterygota</taxon>
        <taxon>Neoptera</taxon>
        <taxon>Paraneoptera</taxon>
        <taxon>Psocodea</taxon>
        <taxon>Troctomorpha</taxon>
        <taxon>Phthiraptera</taxon>
        <taxon>Anoplura</taxon>
        <taxon>Polyplacidae</taxon>
        <taxon>Polyplax</taxon>
    </lineage>
</organism>
<comment type="catalytic activity">
    <reaction evidence="16">
        <text>(3R)-hydroxyoctanoyl-[ACP] = (2E)-octenoyl-[ACP] + H2O</text>
        <dbReference type="Rhea" id="RHEA:41844"/>
        <dbReference type="Rhea" id="RHEA-COMP:9634"/>
        <dbReference type="Rhea" id="RHEA-COMP:9635"/>
        <dbReference type="ChEBI" id="CHEBI:15377"/>
        <dbReference type="ChEBI" id="CHEBI:78461"/>
        <dbReference type="ChEBI" id="CHEBI:78462"/>
    </reaction>
    <physiologicalReaction direction="left-to-right" evidence="16">
        <dbReference type="Rhea" id="RHEA:41845"/>
    </physiologicalReaction>
</comment>
<evidence type="ECO:0000256" key="41">
    <source>
        <dbReference type="ARBA" id="ARBA00048420"/>
    </source>
</evidence>
<dbReference type="SMART" id="SM00829">
    <property type="entry name" value="PKS_ER"/>
    <property type="match status" value="1"/>
</dbReference>
<dbReference type="PANTHER" id="PTHR43775">
    <property type="entry name" value="FATTY ACID SYNTHASE"/>
    <property type="match status" value="1"/>
</dbReference>
<evidence type="ECO:0000256" key="53">
    <source>
        <dbReference type="ARBA" id="ARBA00049422"/>
    </source>
</evidence>
<dbReference type="GO" id="GO:0004316">
    <property type="term" value="F:3-oxoacyl-[acyl-carrier-protein] reductase (NADPH) activity"/>
    <property type="evidence" value="ECO:0007669"/>
    <property type="project" value="UniProtKB-EC"/>
</dbReference>
<dbReference type="InterPro" id="IPR011032">
    <property type="entry name" value="GroES-like_sf"/>
</dbReference>
<accession>A0AAN8PVE1</accession>
<evidence type="ECO:0000256" key="40">
    <source>
        <dbReference type="ARBA" id="ARBA00048289"/>
    </source>
</evidence>
<evidence type="ECO:0000256" key="18">
    <source>
        <dbReference type="ARBA" id="ARBA00023373"/>
    </source>
</evidence>
<evidence type="ECO:0000256" key="48">
    <source>
        <dbReference type="ARBA" id="ARBA00049019"/>
    </source>
</evidence>
<gene>
    <name evidence="62" type="ORF">RUM43_010097</name>
</gene>
<dbReference type="GO" id="GO:0016297">
    <property type="term" value="F:fatty acyl-[ACP] hydrolase activity"/>
    <property type="evidence" value="ECO:0007669"/>
    <property type="project" value="UniProtKB-EC"/>
</dbReference>
<evidence type="ECO:0000256" key="46">
    <source>
        <dbReference type="ARBA" id="ARBA00048704"/>
    </source>
</evidence>
<keyword evidence="10" id="KW-0808">Transferase</keyword>
<dbReference type="GO" id="GO:0141148">
    <property type="term" value="F:enoyl-[acyl-carrier-protein] reductase (NADPH) activity"/>
    <property type="evidence" value="ECO:0007669"/>
    <property type="project" value="UniProtKB-EC"/>
</dbReference>
<comment type="catalytic activity">
    <reaction evidence="34">
        <text>(2E)-hexadecenoyl-[ACP] + NADPH + H(+) = hexadecanoyl-[ACP] + NADP(+)</text>
        <dbReference type="Rhea" id="RHEA:41912"/>
        <dbReference type="Rhea" id="RHEA-COMP:9651"/>
        <dbReference type="Rhea" id="RHEA-COMP:9652"/>
        <dbReference type="ChEBI" id="CHEBI:15378"/>
        <dbReference type="ChEBI" id="CHEBI:57783"/>
        <dbReference type="ChEBI" id="CHEBI:58349"/>
        <dbReference type="ChEBI" id="CHEBI:78481"/>
        <dbReference type="ChEBI" id="CHEBI:78483"/>
    </reaction>
    <physiologicalReaction direction="left-to-right" evidence="34">
        <dbReference type="Rhea" id="RHEA:41913"/>
    </physiologicalReaction>
</comment>
<dbReference type="PROSITE" id="PS52019">
    <property type="entry name" value="PKS_MFAS_DH"/>
    <property type="match status" value="1"/>
</dbReference>
<dbReference type="Gene3D" id="3.90.180.10">
    <property type="entry name" value="Medium-chain alcohol dehydrogenases, catalytic domain"/>
    <property type="match status" value="1"/>
</dbReference>
<comment type="catalytic activity">
    <reaction evidence="29">
        <text>a (3R)-hydroxyacyl-[ACP] + NADP(+) = a 3-oxoacyl-[ACP] + NADPH + H(+)</text>
        <dbReference type="Rhea" id="RHEA:17397"/>
        <dbReference type="Rhea" id="RHEA-COMP:9916"/>
        <dbReference type="Rhea" id="RHEA-COMP:9945"/>
        <dbReference type="ChEBI" id="CHEBI:15378"/>
        <dbReference type="ChEBI" id="CHEBI:57783"/>
        <dbReference type="ChEBI" id="CHEBI:58349"/>
        <dbReference type="ChEBI" id="CHEBI:78776"/>
        <dbReference type="ChEBI" id="CHEBI:78827"/>
        <dbReference type="EC" id="1.1.1.100"/>
    </reaction>
    <physiologicalReaction direction="right-to-left" evidence="29">
        <dbReference type="Rhea" id="RHEA:17399"/>
    </physiologicalReaction>
</comment>
<dbReference type="EC" id="3.1.2.14" evidence="3"/>
<evidence type="ECO:0000256" key="43">
    <source>
        <dbReference type="ARBA" id="ARBA00048571"/>
    </source>
</evidence>
<dbReference type="SUPFAM" id="SSF47336">
    <property type="entry name" value="ACP-like"/>
    <property type="match status" value="1"/>
</dbReference>
<evidence type="ECO:0000256" key="20">
    <source>
        <dbReference type="ARBA" id="ARBA00023394"/>
    </source>
</evidence>
<dbReference type="InterPro" id="IPR036291">
    <property type="entry name" value="NAD(P)-bd_dom_sf"/>
</dbReference>
<evidence type="ECO:0000256" key="23">
    <source>
        <dbReference type="ARBA" id="ARBA00023401"/>
    </source>
</evidence>
<dbReference type="InterPro" id="IPR001031">
    <property type="entry name" value="Thioesterase"/>
</dbReference>
<evidence type="ECO:0000256" key="56">
    <source>
        <dbReference type="ARBA" id="ARBA00049533"/>
    </source>
</evidence>
<evidence type="ECO:0000256" key="49">
    <source>
        <dbReference type="ARBA" id="ARBA00049109"/>
    </source>
</evidence>
<comment type="catalytic activity">
    <reaction evidence="48">
        <text>(2E)-octadecenoyl-[ACP] + NADPH + H(+) = octadecanoyl-[ACP] + NADP(+)</text>
        <dbReference type="Rhea" id="RHEA:41928"/>
        <dbReference type="Rhea" id="RHEA-COMP:9655"/>
        <dbReference type="Rhea" id="RHEA-COMP:9656"/>
        <dbReference type="ChEBI" id="CHEBI:15378"/>
        <dbReference type="ChEBI" id="CHEBI:57783"/>
        <dbReference type="ChEBI" id="CHEBI:58349"/>
        <dbReference type="ChEBI" id="CHEBI:78489"/>
        <dbReference type="ChEBI" id="CHEBI:78495"/>
    </reaction>
    <physiologicalReaction direction="left-to-right" evidence="48">
        <dbReference type="Rhea" id="RHEA:41929"/>
    </physiologicalReaction>
</comment>
<evidence type="ECO:0000256" key="10">
    <source>
        <dbReference type="ARBA" id="ARBA00022679"/>
    </source>
</evidence>
<dbReference type="Gene3D" id="3.40.47.10">
    <property type="match status" value="1"/>
</dbReference>
<comment type="catalytic activity">
    <reaction evidence="47">
        <text>3-oxotetradecanoyl-[ACP] + NADPH + H(+) = (3R)-hydroxytetradecanoyl-[ACP] + NADP(+)</text>
        <dbReference type="Rhea" id="RHEA:41888"/>
        <dbReference type="Rhea" id="RHEA-COMP:9645"/>
        <dbReference type="Rhea" id="RHEA-COMP:9646"/>
        <dbReference type="ChEBI" id="CHEBI:15378"/>
        <dbReference type="ChEBI" id="CHEBI:57783"/>
        <dbReference type="ChEBI" id="CHEBI:58349"/>
        <dbReference type="ChEBI" id="CHEBI:78473"/>
        <dbReference type="ChEBI" id="CHEBI:78474"/>
    </reaction>
    <physiologicalReaction direction="left-to-right" evidence="47">
        <dbReference type="Rhea" id="RHEA:41889"/>
    </physiologicalReaction>
</comment>
<evidence type="ECO:0000256" key="36">
    <source>
        <dbReference type="ARBA" id="ARBA00047953"/>
    </source>
</evidence>
<dbReference type="InterPro" id="IPR016035">
    <property type="entry name" value="Acyl_Trfase/lysoPLipase"/>
</dbReference>
<dbReference type="GO" id="GO:0006633">
    <property type="term" value="P:fatty acid biosynthetic process"/>
    <property type="evidence" value="ECO:0007669"/>
    <property type="project" value="InterPro"/>
</dbReference>
<evidence type="ECO:0000256" key="52">
    <source>
        <dbReference type="ARBA" id="ARBA00049414"/>
    </source>
</evidence>
<evidence type="ECO:0000259" key="61">
    <source>
        <dbReference type="PROSITE" id="PS52019"/>
    </source>
</evidence>
<dbReference type="Pfam" id="PF16197">
    <property type="entry name" value="KAsynt_C_assoc"/>
    <property type="match status" value="1"/>
</dbReference>
<evidence type="ECO:0000256" key="55">
    <source>
        <dbReference type="ARBA" id="ARBA00049521"/>
    </source>
</evidence>
<comment type="catalytic activity">
    <reaction evidence="43">
        <text>3-oxohexanoyl-[ACP] + NADPH + H(+) = (3R)-hydroxyhexanoyl-[ACP] + NADP(+)</text>
        <dbReference type="Rhea" id="RHEA:41824"/>
        <dbReference type="Rhea" id="RHEA-COMP:9629"/>
        <dbReference type="Rhea" id="RHEA-COMP:9630"/>
        <dbReference type="ChEBI" id="CHEBI:15378"/>
        <dbReference type="ChEBI" id="CHEBI:57783"/>
        <dbReference type="ChEBI" id="CHEBI:58349"/>
        <dbReference type="ChEBI" id="CHEBI:78456"/>
        <dbReference type="ChEBI" id="CHEBI:78457"/>
    </reaction>
    <physiologicalReaction direction="left-to-right" evidence="43">
        <dbReference type="Rhea" id="RHEA:41825"/>
    </physiologicalReaction>
</comment>
<dbReference type="Pfam" id="PF00698">
    <property type="entry name" value="Acyl_transf_1"/>
    <property type="match status" value="1"/>
</dbReference>
<comment type="catalytic activity">
    <reaction evidence="49">
        <text>decanoyl-[ACP] + malonyl-[ACP] + H(+) = 3-oxododecanoyl-[ACP] + holo-[ACP] + CO2</text>
        <dbReference type="Rhea" id="RHEA:41868"/>
        <dbReference type="Rhea" id="RHEA-COMP:9623"/>
        <dbReference type="Rhea" id="RHEA-COMP:9640"/>
        <dbReference type="Rhea" id="RHEA-COMP:9641"/>
        <dbReference type="Rhea" id="RHEA-COMP:9685"/>
        <dbReference type="ChEBI" id="CHEBI:15378"/>
        <dbReference type="ChEBI" id="CHEBI:16526"/>
        <dbReference type="ChEBI" id="CHEBI:64479"/>
        <dbReference type="ChEBI" id="CHEBI:78449"/>
        <dbReference type="ChEBI" id="CHEBI:78468"/>
        <dbReference type="ChEBI" id="CHEBI:78469"/>
    </reaction>
    <physiologicalReaction direction="left-to-right" evidence="49">
        <dbReference type="Rhea" id="RHEA:41869"/>
    </physiologicalReaction>
</comment>
<evidence type="ECO:0000256" key="22">
    <source>
        <dbReference type="ARBA" id="ARBA00023399"/>
    </source>
</evidence>
<dbReference type="EC" id="2.3.1.85" evidence="4"/>
<dbReference type="InterPro" id="IPR001227">
    <property type="entry name" value="Ac_transferase_dom_sf"/>
</dbReference>
<reference evidence="62 63" key="1">
    <citation type="submission" date="2023-10" db="EMBL/GenBank/DDBJ databases">
        <title>Genomes of two closely related lineages of the louse Polyplax serrata with different host specificities.</title>
        <authorList>
            <person name="Martinu J."/>
            <person name="Tarabai H."/>
            <person name="Stefka J."/>
            <person name="Hypsa V."/>
        </authorList>
    </citation>
    <scope>NUCLEOTIDE SEQUENCE [LARGE SCALE GENOMIC DNA]</scope>
    <source>
        <strain evidence="62">HR10_N</strain>
    </source>
</reference>
<evidence type="ECO:0000256" key="9">
    <source>
        <dbReference type="ARBA" id="ARBA00022553"/>
    </source>
</evidence>
<comment type="catalytic activity">
    <reaction evidence="36">
        <text>3-oxobutanoyl-[ACP] + NADPH + H(+) = (3R)-hydroxybutanoyl-[ACP] + NADP(+)</text>
        <dbReference type="Rhea" id="RHEA:41804"/>
        <dbReference type="Rhea" id="RHEA-COMP:9625"/>
        <dbReference type="Rhea" id="RHEA-COMP:9626"/>
        <dbReference type="ChEBI" id="CHEBI:15378"/>
        <dbReference type="ChEBI" id="CHEBI:57783"/>
        <dbReference type="ChEBI" id="CHEBI:58349"/>
        <dbReference type="ChEBI" id="CHEBI:78450"/>
        <dbReference type="ChEBI" id="CHEBI:78451"/>
    </reaction>
    <physiologicalReaction direction="left-to-right" evidence="36">
        <dbReference type="Rhea" id="RHEA:41805"/>
    </physiologicalReaction>
</comment>
<comment type="catalytic activity">
    <reaction evidence="52">
        <text>3-oxohexadecanoyl-[ACP] + NADPH + H(+) = (3R)-hydroxyhexadecanoyl-[ACP] + NADP(+)</text>
        <dbReference type="Rhea" id="RHEA:41904"/>
        <dbReference type="Rhea" id="RHEA-COMP:9649"/>
        <dbReference type="Rhea" id="RHEA-COMP:9650"/>
        <dbReference type="ChEBI" id="CHEBI:15378"/>
        <dbReference type="ChEBI" id="CHEBI:57783"/>
        <dbReference type="ChEBI" id="CHEBI:58349"/>
        <dbReference type="ChEBI" id="CHEBI:78478"/>
        <dbReference type="ChEBI" id="CHEBI:78480"/>
    </reaction>
    <physiologicalReaction direction="left-to-right" evidence="52">
        <dbReference type="Rhea" id="RHEA:41905"/>
    </physiologicalReaction>
</comment>
<dbReference type="InterPro" id="IPR014030">
    <property type="entry name" value="Ketoacyl_synth_N"/>
</dbReference>
<comment type="caution">
    <text evidence="62">The sequence shown here is derived from an EMBL/GenBank/DDBJ whole genome shotgun (WGS) entry which is preliminary data.</text>
</comment>
<dbReference type="EC" id="1.3.1.39" evidence="2"/>
<dbReference type="InterPro" id="IPR049552">
    <property type="entry name" value="PKS_DH_N"/>
</dbReference>
<comment type="catalytic activity">
    <reaction evidence="42">
        <text>a fatty acyl-[ACP] + malonyl-[ACP] + H(+) = a 3-oxoacyl-[ACP] + holo-[ACP] + CO2</text>
        <dbReference type="Rhea" id="RHEA:22836"/>
        <dbReference type="Rhea" id="RHEA-COMP:9623"/>
        <dbReference type="Rhea" id="RHEA-COMP:9685"/>
        <dbReference type="Rhea" id="RHEA-COMP:9916"/>
        <dbReference type="Rhea" id="RHEA-COMP:14125"/>
        <dbReference type="ChEBI" id="CHEBI:15378"/>
        <dbReference type="ChEBI" id="CHEBI:16526"/>
        <dbReference type="ChEBI" id="CHEBI:64479"/>
        <dbReference type="ChEBI" id="CHEBI:78449"/>
        <dbReference type="ChEBI" id="CHEBI:78776"/>
        <dbReference type="ChEBI" id="CHEBI:138651"/>
        <dbReference type="EC" id="2.3.1.41"/>
    </reaction>
    <physiologicalReaction direction="left-to-right" evidence="42">
        <dbReference type="Rhea" id="RHEA:22837"/>
    </physiologicalReaction>
</comment>
<keyword evidence="11" id="KW-0702">S-nitrosylation</keyword>
<dbReference type="Gene3D" id="3.40.50.720">
    <property type="entry name" value="NAD(P)-binding Rossmann-like Domain"/>
    <property type="match status" value="1"/>
</dbReference>
<dbReference type="InterPro" id="IPR036736">
    <property type="entry name" value="ACP-like_sf"/>
</dbReference>
<dbReference type="InterPro" id="IPR014031">
    <property type="entry name" value="Ketoacyl_synth_C"/>
</dbReference>
<feature type="active site" description="Proton donor; for dehydratase activity" evidence="57">
    <location>
        <position position="1052"/>
    </location>
</feature>
<evidence type="ECO:0000259" key="59">
    <source>
        <dbReference type="PROSITE" id="PS50075"/>
    </source>
</evidence>
<comment type="catalytic activity">
    <reaction evidence="35">
        <text>(2E)-hexenoyl-[ACP] + NADPH + H(+) = hexanoyl-[ACP] + NADP(+)</text>
        <dbReference type="Rhea" id="RHEA:41832"/>
        <dbReference type="Rhea" id="RHEA-COMP:9631"/>
        <dbReference type="Rhea" id="RHEA-COMP:9632"/>
        <dbReference type="ChEBI" id="CHEBI:15378"/>
        <dbReference type="ChEBI" id="CHEBI:57783"/>
        <dbReference type="ChEBI" id="CHEBI:58349"/>
        <dbReference type="ChEBI" id="CHEBI:78458"/>
        <dbReference type="ChEBI" id="CHEBI:78459"/>
    </reaction>
    <physiologicalReaction direction="left-to-right" evidence="35">
        <dbReference type="Rhea" id="RHEA:41833"/>
    </physiologicalReaction>
</comment>
<sequence length="2426" mass="268719">MTTPSASRARAKKAGAKWAHPPPGEEVVISGLSGRFPDSDNVYEFRDKLFDKIDLISDDDRRWKLDHPEIPQRTGKINHLTKFDASFFGFHYKQAHTMDPMGRLLLERAYEAIIDAGVNPRQLKGKKCGVFIGACFSESEKTWFYEKINVNGFGITGCSRTMLANRISYWLGVQGPSYTVDSACSSSLYAMEHAYQSIRDGHCDMAIVGSCNLCLHPYVSLQFFRLGVLSQDGACKSFDNSANGYCRSEAIPMLFLQKAKDAKRIYATIVHCKTNCDGYKEQGITYPSRQMQYELLKEFYEECEINPATVNFIEAHGTGTKVGDPEECNTLDKIFCEGRKGPLLIGSIKSNIGHTEPASGLCSITKAIIAMESGYIPPNLHFKVPREGIPAFVEGRLKVVTEKEPWAGGMIGVNSFGFGGANCHVLLRWNEKEKINGGAPNDDIPRLVVVSGRTEEAVRVMLDELEANPVDVEYIKLYHDLHSQDIHGHNYRGYTILSSVGQKKREIKHFAGKKRDVCFVFSGLGSQWSAMGKTLMKLPMFASAIEKCHSSLVALGLNLKKILIEEDPKLIQNILNSIVATTAVQIGLVDVMYSLGVYPERIVGYSIGDFACGYADGCLTAEQTILCAYYTGLALSDPSIPKGALIALGVGYDNIKLSLPPGVDVAFRNSSASCTVVGLLDVVKKFSSDLNKQGVPVREVSSFNIPIHSRHVAQQRQKILSNLKKVIPISKPRTDKWISSYLPKGDWDFSLAKLCSPEFLSSNVCNPVLFEDVMKQIPKNAIVVELAPEGLLQNFLTASLKETTLSVSLMQRSPSNVFDYLLGAIGKLYEAGCQPQLANLYPTVEYPVSKGTGMISPFVRWEHSQDWYITSYRMQEKLKSGERSVVVNVKDEDFEYLTGHVIDGRTLFPATGYLALVWETLGMMIGQIYTQLAIVFENVRFNRATTLPKEGGVEFTIMVQKSSGKFEIIEGGAPIVTGRAYVMEENETLLNLPEIKPAEGKDLISLNSRDIYKELRLRGYQYKGLFRGLVSLDNLGKTGKITWANNYVAFMDNLLQTQILQEDTRSLYVPTTIRKLYINPSKHHECVQKFTTEEDKTLDVYVYKDMKVIASGGIEIHELRASQIPRKKPLGEPVLERYLFVPHVTTDKSKALSLLETCRLCFHTILENVQTVKVKVVEVGDSSSESVLLANHVASILGDLPLVQAEIVVLAANHPKASELATGITIEDKKITAEQNCLAVVASNLLEDASLVQQTLKSLKPEGYLIARESPNKELPLNEFNILVDRLVDGERIMLLQSKVATGSLDKEKTQVLKISEIDQFQWIEPLKKHIANAAVKTIILVAEKEKKNGLIGLVNCLRKEPGGEKVRCVFVFDDDAPEFDMNLPFYEEQLKKGLAVNIYKKGEWGSYRHEALPANETVDAAHIYFNSEVRGDLSSLKLYEGPLNVNDCGENVIIYYASINFRDVMLASGKLSIDAAAKGRTNQELPVGLEFSGRLEKSGKRVMGMTRHGALASMLAVKNVILWDIPDDWTLEQAASVPVVYGTVFSAMVTRGRLKRGESVLIHSGTGGVGLAALNIATAYGCNIFTTVGTQAKRDYLKEMYPHIPESHIGNSRDTSFEDMIKRETNGRGVDVILNSLAEEKLQASLRCLAPDGRFVEIGKFDLSNDNPVGMESFMKCTSFHGVHLDGLFYDHNKKRLNEIRDILDVLIKENVVKPIKTTVFDYSECEQAFRYLTTGKHIGKVLLKLRDEEPVDLCIPAPKLFPSVPRMNCCQSKSYVILGGLGGFGLELADWLVMRGARKLVLTSRNGLKTGYQALRIRLWRTYGVEIVISTADVTTEQGVVDLLTQAEKLGPVDAIFNLAVVLRDAIFENQTDEAFLTSFGPKALATKHLDVVSRKLCKNLEHFVIFSSVSCGRGNAGQTNYGMANSVMERICEIRVEEGYPGLAIQWGAIGEVGLVAEMQENHEELVIGGTLQQSISSCLKCMDTFLKQKNAIVASMVVAEKRAGGSGGGNIVDAVVNILGLQDLKTVSLHSSLAELGMDSMMAVEIKQTLEREFDVYLTAQDIRGLTFAKLAQLAAQSKEEGGEGRDSALNQEAEIKRLEHQKLLFGLIGDEETSVKSMLTLKSADMDGTLVEKLKAKHGKVPPIFYIPGLEGVATVLDSVAEKISSPNLGIQFPYNDDSAKSVQDISRKMMQVMKPLLVPSAPFIMVGYSTGALMAIEMASMLEKENYTGHVILIDGAPDLLKMAVLSTFGSAGENEFDASLLHTIYNLFVPGTNMKIKEELLACPTWEDKVAYMEKVIPERVVHSKDHQRRVTYDVRRRLTAVVGYDTSSHKKLKSKVVLVRPAEQFFMANFPDHYNLADLCENPVDVHFVEGNHLSILQSQKLADIINEIYKNATSLIPPKVANEIDLSIGEQKFVKTR</sequence>
<dbReference type="InterPro" id="IPR016039">
    <property type="entry name" value="Thiolase-like"/>
</dbReference>
<keyword evidence="13" id="KW-0663">Pyridoxal phosphate</keyword>
<protein>
    <recommendedName>
        <fullName evidence="7">Fatty acid synthase</fullName>
        <ecNumber evidence="5">1.1.1.100</ecNumber>
        <ecNumber evidence="2">1.3.1.39</ecNumber>
        <ecNumber evidence="6">2.3.1.41</ecNumber>
        <ecNumber evidence="4">2.3.1.85</ecNumber>
        <ecNumber evidence="3">3.1.2.14</ecNumber>
    </recommendedName>
</protein>
<evidence type="ECO:0000256" key="25">
    <source>
        <dbReference type="ARBA" id="ARBA00023442"/>
    </source>
</evidence>
<dbReference type="Gene3D" id="1.10.1200.10">
    <property type="entry name" value="ACP-like"/>
    <property type="match status" value="1"/>
</dbReference>
<evidence type="ECO:0000256" key="4">
    <source>
        <dbReference type="ARBA" id="ARBA00012873"/>
    </source>
</evidence>
<comment type="catalytic activity">
    <reaction evidence="18">
        <text>(3R)-hydroxyhexanoyl-[ACP] = (2E)-hexenoyl-[ACP] + H2O</text>
        <dbReference type="Rhea" id="RHEA:41828"/>
        <dbReference type="Rhea" id="RHEA-COMP:9630"/>
        <dbReference type="Rhea" id="RHEA-COMP:9631"/>
        <dbReference type="ChEBI" id="CHEBI:15377"/>
        <dbReference type="ChEBI" id="CHEBI:78457"/>
        <dbReference type="ChEBI" id="CHEBI:78458"/>
    </reaction>
    <physiologicalReaction direction="left-to-right" evidence="18">
        <dbReference type="Rhea" id="RHEA:41829"/>
    </physiologicalReaction>
</comment>
<evidence type="ECO:0000256" key="34">
    <source>
        <dbReference type="ARBA" id="ARBA00047810"/>
    </source>
</evidence>
<keyword evidence="14" id="KW-0007">Acetylation</keyword>
<comment type="catalytic activity">
    <reaction evidence="54">
        <text>butanoyl-[ACP] + malonyl-[ACP] + H(+) = 3-oxohexanoyl-[ACP] + holo-[ACP] + CO2</text>
        <dbReference type="Rhea" id="RHEA:41820"/>
        <dbReference type="Rhea" id="RHEA-COMP:9623"/>
        <dbReference type="Rhea" id="RHEA-COMP:9628"/>
        <dbReference type="Rhea" id="RHEA-COMP:9629"/>
        <dbReference type="Rhea" id="RHEA-COMP:9685"/>
        <dbReference type="ChEBI" id="CHEBI:15378"/>
        <dbReference type="ChEBI" id="CHEBI:16526"/>
        <dbReference type="ChEBI" id="CHEBI:64479"/>
        <dbReference type="ChEBI" id="CHEBI:78449"/>
        <dbReference type="ChEBI" id="CHEBI:78454"/>
        <dbReference type="ChEBI" id="CHEBI:78456"/>
    </reaction>
    <physiologicalReaction direction="left-to-right" evidence="54">
        <dbReference type="Rhea" id="RHEA:41821"/>
    </physiologicalReaction>
</comment>
<evidence type="ECO:0000259" key="60">
    <source>
        <dbReference type="PROSITE" id="PS52004"/>
    </source>
</evidence>
<evidence type="ECO:0000256" key="2">
    <source>
        <dbReference type="ARBA" id="ARBA00012004"/>
    </source>
</evidence>
<evidence type="ECO:0000313" key="62">
    <source>
        <dbReference type="EMBL" id="KAK6636436.1"/>
    </source>
</evidence>
<dbReference type="SUPFAM" id="SSF53474">
    <property type="entry name" value="alpha/beta-Hydrolases"/>
    <property type="match status" value="1"/>
</dbReference>
<evidence type="ECO:0000256" key="14">
    <source>
        <dbReference type="ARBA" id="ARBA00022990"/>
    </source>
</evidence>
<evidence type="ECO:0000256" key="38">
    <source>
        <dbReference type="ARBA" id="ARBA00048051"/>
    </source>
</evidence>
<name>A0AAN8PVE1_POLSC</name>
<dbReference type="InterPro" id="IPR013149">
    <property type="entry name" value="ADH-like_C"/>
</dbReference>
<dbReference type="Gene3D" id="3.40.50.1820">
    <property type="entry name" value="alpha/beta hydrolase"/>
    <property type="match status" value="1"/>
</dbReference>
<evidence type="ECO:0000256" key="16">
    <source>
        <dbReference type="ARBA" id="ARBA00023332"/>
    </source>
</evidence>
<dbReference type="PROSITE" id="PS00606">
    <property type="entry name" value="KS3_1"/>
    <property type="match status" value="1"/>
</dbReference>
<dbReference type="EC" id="1.1.1.100" evidence="5"/>
<dbReference type="Gene3D" id="3.40.366.10">
    <property type="entry name" value="Malonyl-Coenzyme A Acyl Carrier Protein, domain 2"/>
    <property type="match status" value="1"/>
</dbReference>
<dbReference type="InterPro" id="IPR009081">
    <property type="entry name" value="PP-bd_ACP"/>
</dbReference>
<evidence type="ECO:0000256" key="19">
    <source>
        <dbReference type="ARBA" id="ARBA00023388"/>
    </source>
</evidence>
<evidence type="ECO:0000256" key="44">
    <source>
        <dbReference type="ARBA" id="ARBA00048650"/>
    </source>
</evidence>
<dbReference type="SUPFAM" id="SSF50129">
    <property type="entry name" value="GroES-like"/>
    <property type="match status" value="1"/>
</dbReference>
<dbReference type="Gene3D" id="3.10.129.110">
    <property type="entry name" value="Polyketide synthase dehydratase"/>
    <property type="match status" value="1"/>
</dbReference>
<evidence type="ECO:0000256" key="30">
    <source>
        <dbReference type="ARBA" id="ARBA00047440"/>
    </source>
</evidence>
<evidence type="ECO:0000256" key="17">
    <source>
        <dbReference type="ARBA" id="ARBA00023351"/>
    </source>
</evidence>
<comment type="catalytic activity">
    <reaction evidence="17">
        <text>(3R)-hydroxydodecanoyl-[ACP] = (2E)-dodecenoyl-[ACP] + H2O</text>
        <dbReference type="Rhea" id="RHEA:41876"/>
        <dbReference type="Rhea" id="RHEA-COMP:9642"/>
        <dbReference type="Rhea" id="RHEA-COMP:9643"/>
        <dbReference type="ChEBI" id="CHEBI:15377"/>
        <dbReference type="ChEBI" id="CHEBI:78470"/>
        <dbReference type="ChEBI" id="CHEBI:78472"/>
    </reaction>
    <physiologicalReaction direction="left-to-right" evidence="17">
        <dbReference type="Rhea" id="RHEA:41877"/>
    </physiologicalReaction>
</comment>
<dbReference type="InterPro" id="IPR018201">
    <property type="entry name" value="Ketoacyl_synth_AS"/>
</dbReference>
<comment type="catalytic activity">
    <reaction evidence="32">
        <text>(2E)-butenoyl-[ACP] + NADPH + H(+) = butanoyl-[ACP] + NADP(+)</text>
        <dbReference type="Rhea" id="RHEA:41812"/>
        <dbReference type="Rhea" id="RHEA-COMP:9627"/>
        <dbReference type="Rhea" id="RHEA-COMP:9628"/>
        <dbReference type="ChEBI" id="CHEBI:15378"/>
        <dbReference type="ChEBI" id="CHEBI:57783"/>
        <dbReference type="ChEBI" id="CHEBI:58349"/>
        <dbReference type="ChEBI" id="CHEBI:78453"/>
        <dbReference type="ChEBI" id="CHEBI:78454"/>
    </reaction>
    <physiologicalReaction direction="left-to-right" evidence="32">
        <dbReference type="Rhea" id="RHEA:41813"/>
    </physiologicalReaction>
</comment>
<comment type="catalytic activity">
    <reaction evidence="30">
        <text>3-oxodecanoyl-[ACP] + NADPH + H(+) = (3R)-hydroxydecanoyl-[ACP] + NADP(+)</text>
        <dbReference type="Rhea" id="RHEA:41856"/>
        <dbReference type="Rhea" id="RHEA-COMP:9637"/>
        <dbReference type="Rhea" id="RHEA-COMP:9638"/>
        <dbReference type="ChEBI" id="CHEBI:15378"/>
        <dbReference type="ChEBI" id="CHEBI:57783"/>
        <dbReference type="ChEBI" id="CHEBI:58349"/>
        <dbReference type="ChEBI" id="CHEBI:78464"/>
        <dbReference type="ChEBI" id="CHEBI:78466"/>
    </reaction>
    <physiologicalReaction direction="left-to-right" evidence="30">
        <dbReference type="Rhea" id="RHEA:41857"/>
    </physiologicalReaction>
</comment>
<dbReference type="GO" id="GO:0004315">
    <property type="term" value="F:3-oxoacyl-[acyl-carrier-protein] synthase activity"/>
    <property type="evidence" value="ECO:0007669"/>
    <property type="project" value="UniProtKB-EC"/>
</dbReference>
<comment type="catalytic activity">
    <reaction evidence="50">
        <text>(2E)-tetradecenoyl-[ACP] + NADPH + H(+) = tetradecanoyl-[ACP] + NADP(+)</text>
        <dbReference type="Rhea" id="RHEA:41896"/>
        <dbReference type="Rhea" id="RHEA-COMP:9647"/>
        <dbReference type="Rhea" id="RHEA-COMP:9648"/>
        <dbReference type="ChEBI" id="CHEBI:15378"/>
        <dbReference type="ChEBI" id="CHEBI:57783"/>
        <dbReference type="ChEBI" id="CHEBI:58349"/>
        <dbReference type="ChEBI" id="CHEBI:78475"/>
        <dbReference type="ChEBI" id="CHEBI:78477"/>
    </reaction>
    <physiologicalReaction direction="left-to-right" evidence="50">
        <dbReference type="Rhea" id="RHEA:41897"/>
    </physiologicalReaction>
</comment>
<feature type="active site" description="Proton acceptor; for dehydratase activity" evidence="57">
    <location>
        <position position="900"/>
    </location>
</feature>
<dbReference type="EMBL" id="JAWJWE010000004">
    <property type="protein sequence ID" value="KAK6636436.1"/>
    <property type="molecule type" value="Genomic_DNA"/>
</dbReference>
<dbReference type="InterPro" id="IPR057326">
    <property type="entry name" value="KR_dom"/>
</dbReference>
<evidence type="ECO:0000256" key="29">
    <source>
        <dbReference type="ARBA" id="ARBA00047400"/>
    </source>
</evidence>
<comment type="catalytic activity">
    <reaction evidence="23">
        <text>(3R)-hydroxyhexadecanoyl-[ACP] = (2E)-hexadecenoyl-[ACP] + H2O</text>
        <dbReference type="Rhea" id="RHEA:41908"/>
        <dbReference type="Rhea" id="RHEA-COMP:9650"/>
        <dbReference type="Rhea" id="RHEA-COMP:9651"/>
        <dbReference type="ChEBI" id="CHEBI:15377"/>
        <dbReference type="ChEBI" id="CHEBI:78480"/>
        <dbReference type="ChEBI" id="CHEBI:78481"/>
    </reaction>
    <physiologicalReaction direction="left-to-right" evidence="23">
        <dbReference type="Rhea" id="RHEA:41909"/>
    </physiologicalReaction>
</comment>
<evidence type="ECO:0000256" key="35">
    <source>
        <dbReference type="ARBA" id="ARBA00047897"/>
    </source>
</evidence>
<dbReference type="SUPFAM" id="SSF53901">
    <property type="entry name" value="Thiolase-like"/>
    <property type="match status" value="1"/>
</dbReference>
<comment type="catalytic activity">
    <reaction evidence="27">
        <text>3-oxooctadecanoyl-[ACP] + NADPH + H(+) = (3R)-hydroxyoctadecanoyl-[ACP] + NADP(+)</text>
        <dbReference type="Rhea" id="RHEA:41920"/>
        <dbReference type="Rhea" id="RHEA-COMP:9653"/>
        <dbReference type="Rhea" id="RHEA-COMP:9654"/>
        <dbReference type="ChEBI" id="CHEBI:15378"/>
        <dbReference type="ChEBI" id="CHEBI:57783"/>
        <dbReference type="ChEBI" id="CHEBI:58349"/>
        <dbReference type="ChEBI" id="CHEBI:78487"/>
        <dbReference type="ChEBI" id="CHEBI:78488"/>
    </reaction>
    <physiologicalReaction direction="left-to-right" evidence="27">
        <dbReference type="Rhea" id="RHEA:41921"/>
    </physiologicalReaction>
</comment>
<evidence type="ECO:0000256" key="45">
    <source>
        <dbReference type="ARBA" id="ARBA00048691"/>
    </source>
</evidence>
<evidence type="ECO:0000256" key="5">
    <source>
        <dbReference type="ARBA" id="ARBA00012948"/>
    </source>
</evidence>
<dbReference type="Gene3D" id="3.30.70.3290">
    <property type="match status" value="1"/>
</dbReference>
<dbReference type="GO" id="GO:0004313">
    <property type="term" value="F:[acyl-carrier-protein] S-acetyltransferase activity"/>
    <property type="evidence" value="ECO:0007669"/>
    <property type="project" value="UniProtKB-EC"/>
</dbReference>
<keyword evidence="9" id="KW-0597">Phosphoprotein</keyword>
<dbReference type="InterPro" id="IPR020806">
    <property type="entry name" value="PKS_PP-bd"/>
</dbReference>
<evidence type="ECO:0000256" key="39">
    <source>
        <dbReference type="ARBA" id="ARBA00048281"/>
    </source>
</evidence>
<dbReference type="InterPro" id="IPR032821">
    <property type="entry name" value="PKS_assoc"/>
</dbReference>
<comment type="catalytic activity">
    <reaction evidence="37">
        <text>acetyl-[ACP] + malonyl-[ACP] + H(+) = 3-oxobutanoyl-[ACP] + holo-[ACP] + CO2</text>
        <dbReference type="Rhea" id="RHEA:41800"/>
        <dbReference type="Rhea" id="RHEA-COMP:9621"/>
        <dbReference type="Rhea" id="RHEA-COMP:9623"/>
        <dbReference type="Rhea" id="RHEA-COMP:9625"/>
        <dbReference type="Rhea" id="RHEA-COMP:9685"/>
        <dbReference type="ChEBI" id="CHEBI:15378"/>
        <dbReference type="ChEBI" id="CHEBI:16526"/>
        <dbReference type="ChEBI" id="CHEBI:64479"/>
        <dbReference type="ChEBI" id="CHEBI:78446"/>
        <dbReference type="ChEBI" id="CHEBI:78449"/>
        <dbReference type="ChEBI" id="CHEBI:78450"/>
    </reaction>
    <physiologicalReaction direction="left-to-right" evidence="37">
        <dbReference type="Rhea" id="RHEA:41801"/>
    </physiologicalReaction>
</comment>
<evidence type="ECO:0000256" key="28">
    <source>
        <dbReference type="ARBA" id="ARBA00047394"/>
    </source>
</evidence>
<evidence type="ECO:0000256" key="42">
    <source>
        <dbReference type="ARBA" id="ARBA00048506"/>
    </source>
</evidence>
<feature type="region of interest" description="N-terminal hotdog fold" evidence="57">
    <location>
        <begin position="863"/>
        <end position="989"/>
    </location>
</feature>
<evidence type="ECO:0000256" key="47">
    <source>
        <dbReference type="ARBA" id="ARBA00048935"/>
    </source>
</evidence>
<evidence type="ECO:0000256" key="8">
    <source>
        <dbReference type="ARBA" id="ARBA00022450"/>
    </source>
</evidence>
<evidence type="ECO:0000256" key="31">
    <source>
        <dbReference type="ARBA" id="ARBA00047451"/>
    </source>
</evidence>
<comment type="catalytic activity">
    <reaction evidence="26">
        <text>acetyl-CoA + n malonyl-CoA + 2n NADPH + 2n H(+) = a long-chain fatty acid + (n+1) CoA + n CO2 + 2n NADP(+).</text>
        <dbReference type="EC" id="2.3.1.85"/>
    </reaction>
</comment>
<comment type="function">
    <text evidence="25">Fatty acid synthetase is a multifunctional enzyme that catalyzes the de novo biosynthesis of long-chain saturated fatty acids starting from acetyl-CoA and malonyl-CoA in the presence of NADPH. This multifunctional protein contains 7 catalytic activities and a site for the binding of the prosthetic group 4'-phosphopantetheine of the acyl carrier protein ([ACP]) domain.</text>
</comment>
<dbReference type="SMART" id="SM00822">
    <property type="entry name" value="PKS_KR"/>
    <property type="match status" value="1"/>
</dbReference>
<dbReference type="InterPro" id="IPR049900">
    <property type="entry name" value="PKS_mFAS_DH"/>
</dbReference>
<dbReference type="Pfam" id="PF00109">
    <property type="entry name" value="ketoacyl-synt"/>
    <property type="match status" value="1"/>
</dbReference>
<dbReference type="SMART" id="SM00827">
    <property type="entry name" value="PKS_AT"/>
    <property type="match status" value="1"/>
</dbReference>
<dbReference type="PROSITE" id="PS50075">
    <property type="entry name" value="CARRIER"/>
    <property type="match status" value="1"/>
</dbReference>
<comment type="catalytic activity">
    <reaction evidence="40">
        <text>tetradecanoyl-[ACP] + H2O = tetradecanoate + holo-[ACP] + H(+)</text>
        <dbReference type="Rhea" id="RHEA:30123"/>
        <dbReference type="Rhea" id="RHEA-COMP:9648"/>
        <dbReference type="Rhea" id="RHEA-COMP:9685"/>
        <dbReference type="ChEBI" id="CHEBI:15377"/>
        <dbReference type="ChEBI" id="CHEBI:15378"/>
        <dbReference type="ChEBI" id="CHEBI:30807"/>
        <dbReference type="ChEBI" id="CHEBI:64479"/>
        <dbReference type="ChEBI" id="CHEBI:78477"/>
        <dbReference type="EC" id="3.1.2.14"/>
    </reaction>
    <physiologicalReaction direction="left-to-right" evidence="40">
        <dbReference type="Rhea" id="RHEA:30124"/>
    </physiologicalReaction>
</comment>
<comment type="catalytic activity">
    <reaction evidence="51">
        <text>3-oxododecanoyl-[ACP] + NADPH + H(+) = (3R)-hydroxydodecanoyl-[ACP] + NADP(+)</text>
        <dbReference type="Rhea" id="RHEA:41872"/>
        <dbReference type="Rhea" id="RHEA-COMP:9641"/>
        <dbReference type="Rhea" id="RHEA-COMP:9642"/>
        <dbReference type="ChEBI" id="CHEBI:15378"/>
        <dbReference type="ChEBI" id="CHEBI:57783"/>
        <dbReference type="ChEBI" id="CHEBI:58349"/>
        <dbReference type="ChEBI" id="CHEBI:78469"/>
        <dbReference type="ChEBI" id="CHEBI:78470"/>
    </reaction>
    <physiologicalReaction direction="left-to-right" evidence="51">
        <dbReference type="Rhea" id="RHEA:41873"/>
    </physiologicalReaction>
</comment>
<keyword evidence="12" id="KW-0521">NADP</keyword>
<dbReference type="InterPro" id="IPR020843">
    <property type="entry name" value="ER"/>
</dbReference>
<dbReference type="Pfam" id="PF00975">
    <property type="entry name" value="Thioesterase"/>
    <property type="match status" value="1"/>
</dbReference>
<evidence type="ECO:0000256" key="37">
    <source>
        <dbReference type="ARBA" id="ARBA00047961"/>
    </source>
</evidence>
<dbReference type="GO" id="GO:0004312">
    <property type="term" value="F:fatty acid synthase activity"/>
    <property type="evidence" value="ECO:0007669"/>
    <property type="project" value="UniProtKB-EC"/>
</dbReference>
<dbReference type="CDD" id="cd08954">
    <property type="entry name" value="KR_1_FAS_SDR_x"/>
    <property type="match status" value="1"/>
</dbReference>
<feature type="region of interest" description="Disordered" evidence="58">
    <location>
        <begin position="1"/>
        <end position="22"/>
    </location>
</feature>
<dbReference type="Pfam" id="PF08659">
    <property type="entry name" value="KR"/>
    <property type="match status" value="1"/>
</dbReference>
<feature type="domain" description="PKS/mFAS DH" evidence="61">
    <location>
        <begin position="863"/>
        <end position="1125"/>
    </location>
</feature>
<comment type="catalytic activity">
    <reaction evidence="53">
        <text>3-oxooctanoyl-[ACP] + NADPH + H(+) = (3R)-hydroxyoctanoyl-[ACP] + NADP(+)</text>
        <dbReference type="Rhea" id="RHEA:41840"/>
        <dbReference type="Rhea" id="RHEA-COMP:9633"/>
        <dbReference type="Rhea" id="RHEA-COMP:9634"/>
        <dbReference type="ChEBI" id="CHEBI:15378"/>
        <dbReference type="ChEBI" id="CHEBI:57783"/>
        <dbReference type="ChEBI" id="CHEBI:58349"/>
        <dbReference type="ChEBI" id="CHEBI:78460"/>
        <dbReference type="ChEBI" id="CHEBI:78461"/>
    </reaction>
    <physiologicalReaction direction="left-to-right" evidence="53">
        <dbReference type="Rhea" id="RHEA:41841"/>
    </physiologicalReaction>
</comment>
<evidence type="ECO:0000256" key="21">
    <source>
        <dbReference type="ARBA" id="ARBA00023398"/>
    </source>
</evidence>
<dbReference type="EC" id="2.3.1.41" evidence="6"/>
<evidence type="ECO:0000256" key="12">
    <source>
        <dbReference type="ARBA" id="ARBA00022857"/>
    </source>
</evidence>
<evidence type="ECO:0000256" key="3">
    <source>
        <dbReference type="ARBA" id="ARBA00012480"/>
    </source>
</evidence>
<evidence type="ECO:0000256" key="6">
    <source>
        <dbReference type="ARBA" id="ARBA00013191"/>
    </source>
</evidence>
<comment type="catalytic activity">
    <reaction evidence="28">
        <text>hexanoyl-[ACP] + malonyl-[ACP] + H(+) = 3-oxooctanoyl-[ACP] + holo-[ACP] + CO2</text>
        <dbReference type="Rhea" id="RHEA:41836"/>
        <dbReference type="Rhea" id="RHEA-COMP:9623"/>
        <dbReference type="Rhea" id="RHEA-COMP:9632"/>
        <dbReference type="Rhea" id="RHEA-COMP:9633"/>
        <dbReference type="Rhea" id="RHEA-COMP:9685"/>
        <dbReference type="ChEBI" id="CHEBI:15378"/>
        <dbReference type="ChEBI" id="CHEBI:16526"/>
        <dbReference type="ChEBI" id="CHEBI:64479"/>
        <dbReference type="ChEBI" id="CHEBI:78449"/>
        <dbReference type="ChEBI" id="CHEBI:78459"/>
        <dbReference type="ChEBI" id="CHEBI:78460"/>
    </reaction>
    <physiologicalReaction direction="left-to-right" evidence="28">
        <dbReference type="Rhea" id="RHEA:41837"/>
    </physiologicalReaction>
</comment>
<dbReference type="Pfam" id="PF21149">
    <property type="entry name" value="FAS_pseudo-KR"/>
    <property type="match status" value="1"/>
</dbReference>
<dbReference type="SUPFAM" id="SSF52151">
    <property type="entry name" value="FabD/lysophospholipase-like"/>
    <property type="match status" value="1"/>
</dbReference>
<comment type="catalytic activity">
    <reaction evidence="45">
        <text>holo-[ACP] + acetyl-CoA = acetyl-[ACP] + CoA</text>
        <dbReference type="Rhea" id="RHEA:41788"/>
        <dbReference type="Rhea" id="RHEA-COMP:9621"/>
        <dbReference type="Rhea" id="RHEA-COMP:9685"/>
        <dbReference type="ChEBI" id="CHEBI:57287"/>
        <dbReference type="ChEBI" id="CHEBI:57288"/>
        <dbReference type="ChEBI" id="CHEBI:64479"/>
        <dbReference type="ChEBI" id="CHEBI:78446"/>
        <dbReference type="EC" id="2.3.1.38"/>
    </reaction>
    <physiologicalReaction direction="left-to-right" evidence="45">
        <dbReference type="Rhea" id="RHEA:41789"/>
    </physiologicalReaction>
</comment>
<evidence type="ECO:0000256" key="33">
    <source>
        <dbReference type="ARBA" id="ARBA00047578"/>
    </source>
</evidence>
<evidence type="ECO:0000256" key="54">
    <source>
        <dbReference type="ARBA" id="ARBA00049449"/>
    </source>
</evidence>
<dbReference type="SMART" id="SM00823">
    <property type="entry name" value="PKS_PP"/>
    <property type="match status" value="1"/>
</dbReference>
<comment type="catalytic activity">
    <reaction evidence="56">
        <text>octanoyl-[ACP] + malonyl-[ACP] + H(+) = 3-oxodecanoyl-[ACP] + holo-[ACP] + CO2</text>
        <dbReference type="Rhea" id="RHEA:41852"/>
        <dbReference type="Rhea" id="RHEA-COMP:9623"/>
        <dbReference type="Rhea" id="RHEA-COMP:9636"/>
        <dbReference type="Rhea" id="RHEA-COMP:9637"/>
        <dbReference type="Rhea" id="RHEA-COMP:9685"/>
        <dbReference type="ChEBI" id="CHEBI:15378"/>
        <dbReference type="ChEBI" id="CHEBI:16526"/>
        <dbReference type="ChEBI" id="CHEBI:64479"/>
        <dbReference type="ChEBI" id="CHEBI:78449"/>
        <dbReference type="ChEBI" id="CHEBI:78463"/>
        <dbReference type="ChEBI" id="CHEBI:78464"/>
    </reaction>
    <physiologicalReaction direction="left-to-right" evidence="56">
        <dbReference type="Rhea" id="RHEA:41853"/>
    </physiologicalReaction>
</comment>
<dbReference type="InterPro" id="IPR042104">
    <property type="entry name" value="PKS_dehydratase_sf"/>
</dbReference>
<evidence type="ECO:0000256" key="26">
    <source>
        <dbReference type="ARBA" id="ARBA00044883"/>
    </source>
</evidence>
<dbReference type="FunFam" id="3.40.50.720:FF:000209">
    <property type="entry name" value="Polyketide synthase Pks12"/>
    <property type="match status" value="1"/>
</dbReference>
<evidence type="ECO:0000256" key="13">
    <source>
        <dbReference type="ARBA" id="ARBA00022898"/>
    </source>
</evidence>
<comment type="catalytic activity">
    <reaction evidence="22">
        <text>(3R)-hydroxyoctadecanoyl-[ACP] = (2E)-octadecenoyl-[ACP] + H2O</text>
        <dbReference type="Rhea" id="RHEA:41924"/>
        <dbReference type="Rhea" id="RHEA-COMP:9654"/>
        <dbReference type="Rhea" id="RHEA-COMP:9655"/>
        <dbReference type="ChEBI" id="CHEBI:15377"/>
        <dbReference type="ChEBI" id="CHEBI:78488"/>
        <dbReference type="ChEBI" id="CHEBI:78489"/>
    </reaction>
    <physiologicalReaction direction="left-to-right" evidence="22">
        <dbReference type="Rhea" id="RHEA:41925"/>
    </physiologicalReaction>
</comment>
<dbReference type="PANTHER" id="PTHR43775:SF23">
    <property type="entry name" value="FATTY ACID SYNTHASE 3"/>
    <property type="match status" value="1"/>
</dbReference>
<comment type="catalytic activity">
    <reaction evidence="39">
        <text>(2E)-dodecenoyl-[ACP] + NADPH + H(+) = dodecanoyl-[ACP] + NADP(+)</text>
        <dbReference type="Rhea" id="RHEA:41880"/>
        <dbReference type="Rhea" id="RHEA-COMP:9643"/>
        <dbReference type="Rhea" id="RHEA-COMP:9644"/>
        <dbReference type="ChEBI" id="CHEBI:15378"/>
        <dbReference type="ChEBI" id="CHEBI:57783"/>
        <dbReference type="ChEBI" id="CHEBI:58349"/>
        <dbReference type="ChEBI" id="CHEBI:65264"/>
        <dbReference type="ChEBI" id="CHEBI:78472"/>
    </reaction>
    <physiologicalReaction direction="left-to-right" evidence="39">
        <dbReference type="Rhea" id="RHEA:41881"/>
    </physiologicalReaction>
</comment>
<feature type="domain" description="Carrier" evidence="59">
    <location>
        <begin position="2009"/>
        <end position="2086"/>
    </location>
</feature>
<dbReference type="GO" id="GO:0019171">
    <property type="term" value="F:(3R)-hydroxyacyl-[acyl-carrier-protein] dehydratase activity"/>
    <property type="evidence" value="ECO:0007669"/>
    <property type="project" value="UniProtKB-EC"/>
</dbReference>
<evidence type="ECO:0000256" key="1">
    <source>
        <dbReference type="ARBA" id="ARBA00005189"/>
    </source>
</evidence>
<comment type="catalytic activity">
    <reaction evidence="19">
        <text>(3R)-hydroxydecanoyl-[ACP] = (2E)-decenoyl-[ACP] + H2O</text>
        <dbReference type="Rhea" id="RHEA:41860"/>
        <dbReference type="Rhea" id="RHEA-COMP:9638"/>
        <dbReference type="Rhea" id="RHEA-COMP:9639"/>
        <dbReference type="ChEBI" id="CHEBI:15377"/>
        <dbReference type="ChEBI" id="CHEBI:78466"/>
        <dbReference type="ChEBI" id="CHEBI:78467"/>
    </reaction>
    <physiologicalReaction direction="left-to-right" evidence="19">
        <dbReference type="Rhea" id="RHEA:41861"/>
    </physiologicalReaction>
</comment>
<evidence type="ECO:0000256" key="7">
    <source>
        <dbReference type="ARBA" id="ARBA00018769"/>
    </source>
</evidence>
<evidence type="ECO:0000256" key="32">
    <source>
        <dbReference type="ARBA" id="ARBA00047500"/>
    </source>
</evidence>
<evidence type="ECO:0000256" key="50">
    <source>
        <dbReference type="ARBA" id="ARBA00049171"/>
    </source>
</evidence>
<dbReference type="InterPro" id="IPR013968">
    <property type="entry name" value="PKS_KR"/>
</dbReference>
<comment type="catalytic activity">
    <reaction evidence="20">
        <text>a (3R)-hydroxyacyl-[ACP] = a (2E)-enoyl-[ACP] + H2O</text>
        <dbReference type="Rhea" id="RHEA:13097"/>
        <dbReference type="Rhea" id="RHEA-COMP:9925"/>
        <dbReference type="Rhea" id="RHEA-COMP:9945"/>
        <dbReference type="ChEBI" id="CHEBI:15377"/>
        <dbReference type="ChEBI" id="CHEBI:78784"/>
        <dbReference type="ChEBI" id="CHEBI:78827"/>
        <dbReference type="EC" id="4.2.1.59"/>
    </reaction>
    <physiologicalReaction direction="left-to-right" evidence="20">
        <dbReference type="Rhea" id="RHEA:13098"/>
    </physiologicalReaction>
</comment>
<dbReference type="GO" id="GO:0031177">
    <property type="term" value="F:phosphopantetheine binding"/>
    <property type="evidence" value="ECO:0007669"/>
    <property type="project" value="InterPro"/>
</dbReference>
<dbReference type="InterPro" id="IPR020841">
    <property type="entry name" value="PKS_Beta-ketoAc_synthase_dom"/>
</dbReference>